<dbReference type="RefSeq" id="WP_166277340.1">
    <property type="nucleotide sequence ID" value="NZ_JAANNP010000001.1"/>
</dbReference>
<comment type="caution">
    <text evidence="2">The sequence shown here is derived from an EMBL/GenBank/DDBJ whole genome shotgun (WGS) entry which is preliminary data.</text>
</comment>
<name>A0ABX0GSM0_9ACTN</name>
<accession>A0ABX0GSM0</accession>
<evidence type="ECO:0000313" key="3">
    <source>
        <dbReference type="Proteomes" id="UP000800981"/>
    </source>
</evidence>
<evidence type="ECO:0000313" key="2">
    <source>
        <dbReference type="EMBL" id="NHC12674.1"/>
    </source>
</evidence>
<feature type="region of interest" description="Disordered" evidence="1">
    <location>
        <begin position="220"/>
        <end position="243"/>
    </location>
</feature>
<proteinExistence type="predicted"/>
<dbReference type="EMBL" id="JAANNP010000001">
    <property type="protein sequence ID" value="NHC12674.1"/>
    <property type="molecule type" value="Genomic_DNA"/>
</dbReference>
<feature type="compositionally biased region" description="Low complexity" evidence="1">
    <location>
        <begin position="234"/>
        <end position="243"/>
    </location>
</feature>
<evidence type="ECO:0008006" key="4">
    <source>
        <dbReference type="Google" id="ProtNLM"/>
    </source>
</evidence>
<reference evidence="2 3" key="1">
    <citation type="submission" date="2020-03" db="EMBL/GenBank/DDBJ databases">
        <title>Two novel Motilibacter sp.</title>
        <authorList>
            <person name="Liu S."/>
        </authorList>
    </citation>
    <scope>NUCLEOTIDE SEQUENCE [LARGE SCALE GENOMIC DNA]</scope>
    <source>
        <strain evidence="2 3">E257</strain>
    </source>
</reference>
<protein>
    <recommendedName>
        <fullName evidence="4">Transcriptional regulator, AbiEi antitoxin, Type IV TA system</fullName>
    </recommendedName>
</protein>
<organism evidence="2 3">
    <name type="scientific">Motilibacter deserti</name>
    <dbReference type="NCBI Taxonomy" id="2714956"/>
    <lineage>
        <taxon>Bacteria</taxon>
        <taxon>Bacillati</taxon>
        <taxon>Actinomycetota</taxon>
        <taxon>Actinomycetes</taxon>
        <taxon>Motilibacterales</taxon>
        <taxon>Motilibacteraceae</taxon>
        <taxon>Motilibacter</taxon>
    </lineage>
</organism>
<evidence type="ECO:0000256" key="1">
    <source>
        <dbReference type="SAM" id="MobiDB-lite"/>
    </source>
</evidence>
<gene>
    <name evidence="2" type="ORF">G9H71_02615</name>
</gene>
<dbReference type="Proteomes" id="UP000800981">
    <property type="component" value="Unassembled WGS sequence"/>
</dbReference>
<keyword evidence="3" id="KW-1185">Reference proteome</keyword>
<sequence>MSQLKTAGRKAAAGRARSATRTLSARDAVLASKNRFWRPGDLAGANSTVHHLLSGLASQGELRRVRRGLYWRGTRTPLGMSPPPVDALVDALAGHEGVGPAGLSAANLLRLSTQVPRAAQVAVPARPPGGVGPVTFVSRARRTARRTQRLQPAEVALLETLGDWDRVVELAPEDARRRLVELIRDRAVRPDKLVKASRTEPAAVRARLAAALEDAGEHALATQVPKVDPRSRAARAVPARGEA</sequence>